<dbReference type="RefSeq" id="WP_379894052.1">
    <property type="nucleotide sequence ID" value="NZ_CBCSCT010000077.1"/>
</dbReference>
<evidence type="ECO:0000313" key="1">
    <source>
        <dbReference type="EMBL" id="MFC5986736.1"/>
    </source>
</evidence>
<reference evidence="2" key="1">
    <citation type="journal article" date="2019" name="Int. J. Syst. Evol. Microbiol.">
        <title>The Global Catalogue of Microorganisms (GCM) 10K type strain sequencing project: providing services to taxonomists for standard genome sequencing and annotation.</title>
        <authorList>
            <consortium name="The Broad Institute Genomics Platform"/>
            <consortium name="The Broad Institute Genome Sequencing Center for Infectious Disease"/>
            <person name="Wu L."/>
            <person name="Ma J."/>
        </authorList>
    </citation>
    <scope>NUCLEOTIDE SEQUENCE [LARGE SCALE GENOMIC DNA]</scope>
    <source>
        <strain evidence="2">CCM 8749</strain>
    </source>
</reference>
<name>A0ABW1INT8_9BACL</name>
<dbReference type="Proteomes" id="UP001596250">
    <property type="component" value="Unassembled WGS sequence"/>
</dbReference>
<keyword evidence="2" id="KW-1185">Reference proteome</keyword>
<comment type="caution">
    <text evidence="1">The sequence shown here is derived from an EMBL/GenBank/DDBJ whole genome shotgun (WGS) entry which is preliminary data.</text>
</comment>
<evidence type="ECO:0000313" key="2">
    <source>
        <dbReference type="Proteomes" id="UP001596250"/>
    </source>
</evidence>
<accession>A0ABW1INT8</accession>
<sequence>MQQMEIEQFIMNYLNCTGCSVLEKAPSHVTVKLSPMVDKELTNRPYYWNFVERTGAEPETMTFTFVFDPDKRKEWKEEQGQKQQEQPAAAKDSILGRYFGVAPSMPSYNRAIPEEHLHYGAPRLQQIFQHVKQQGRYVSLYEMPSRQSPELFHHPMQSASYSSWLNVNFKVEFLCDMKRNEIQSLGICLSTGEIVEDFFDFVSSLELSPKLPARMHLKESISVDRAVQDLKRYLERTIRQYDFRWALEAHERLQDELLRIKAYYDELLPSLEEDKKAEAEAQYEQRKTEIEWQHRPRIEAAVINCGYFHLLSRPISTI</sequence>
<organism evidence="1 2">
    <name type="scientific">Marinicrinis lubricantis</name>
    <dbReference type="NCBI Taxonomy" id="2086470"/>
    <lineage>
        <taxon>Bacteria</taxon>
        <taxon>Bacillati</taxon>
        <taxon>Bacillota</taxon>
        <taxon>Bacilli</taxon>
        <taxon>Bacillales</taxon>
        <taxon>Paenibacillaceae</taxon>
    </lineage>
</organism>
<dbReference type="Pfam" id="PF11079">
    <property type="entry name" value="YqhG"/>
    <property type="match status" value="2"/>
</dbReference>
<dbReference type="InterPro" id="IPR024562">
    <property type="entry name" value="YqhG"/>
</dbReference>
<dbReference type="EMBL" id="JBHSQV010000130">
    <property type="protein sequence ID" value="MFC5986736.1"/>
    <property type="molecule type" value="Genomic_DNA"/>
</dbReference>
<proteinExistence type="predicted"/>
<gene>
    <name evidence="1" type="ORF">ACFPXP_09935</name>
</gene>
<protein>
    <submittedName>
        <fullName evidence="1">YqhG family protein</fullName>
    </submittedName>
</protein>